<feature type="region of interest" description="Disordered" evidence="1">
    <location>
        <begin position="107"/>
        <end position="191"/>
    </location>
</feature>
<comment type="caution">
    <text evidence="2">The sequence shown here is derived from an EMBL/GenBank/DDBJ whole genome shotgun (WGS) entry which is preliminary data.</text>
</comment>
<feature type="non-terminal residue" evidence="2">
    <location>
        <position position="191"/>
    </location>
</feature>
<proteinExistence type="predicted"/>
<accession>A0ABU6YKU8</accession>
<dbReference type="EMBL" id="JASCZI010242314">
    <property type="protein sequence ID" value="MED6210609.1"/>
    <property type="molecule type" value="Genomic_DNA"/>
</dbReference>
<keyword evidence="3" id="KW-1185">Reference proteome</keyword>
<evidence type="ECO:0000256" key="1">
    <source>
        <dbReference type="SAM" id="MobiDB-lite"/>
    </source>
</evidence>
<gene>
    <name evidence="2" type="ORF">PIB30_065717</name>
</gene>
<protein>
    <submittedName>
        <fullName evidence="2">Uncharacterized protein</fullName>
    </submittedName>
</protein>
<feature type="compositionally biased region" description="Basic and acidic residues" evidence="1">
    <location>
        <begin position="107"/>
        <end position="123"/>
    </location>
</feature>
<feature type="compositionally biased region" description="Acidic residues" evidence="1">
    <location>
        <begin position="124"/>
        <end position="143"/>
    </location>
</feature>
<name>A0ABU6YKU8_9FABA</name>
<evidence type="ECO:0000313" key="3">
    <source>
        <dbReference type="Proteomes" id="UP001341840"/>
    </source>
</evidence>
<evidence type="ECO:0000313" key="2">
    <source>
        <dbReference type="EMBL" id="MED6210609.1"/>
    </source>
</evidence>
<reference evidence="2 3" key="1">
    <citation type="journal article" date="2023" name="Plants (Basel)">
        <title>Bridging the Gap: Combining Genomics and Transcriptomics Approaches to Understand Stylosanthes scabra, an Orphan Legume from the Brazilian Caatinga.</title>
        <authorList>
            <person name="Ferreira-Neto J.R.C."/>
            <person name="da Silva M.D."/>
            <person name="Binneck E."/>
            <person name="de Melo N.F."/>
            <person name="da Silva R.H."/>
            <person name="de Melo A.L.T.M."/>
            <person name="Pandolfi V."/>
            <person name="Bustamante F.O."/>
            <person name="Brasileiro-Vidal A.C."/>
            <person name="Benko-Iseppon A.M."/>
        </authorList>
    </citation>
    <scope>NUCLEOTIDE SEQUENCE [LARGE SCALE GENOMIC DNA]</scope>
    <source>
        <tissue evidence="2">Leaves</tissue>
    </source>
</reference>
<organism evidence="2 3">
    <name type="scientific">Stylosanthes scabra</name>
    <dbReference type="NCBI Taxonomy" id="79078"/>
    <lineage>
        <taxon>Eukaryota</taxon>
        <taxon>Viridiplantae</taxon>
        <taxon>Streptophyta</taxon>
        <taxon>Embryophyta</taxon>
        <taxon>Tracheophyta</taxon>
        <taxon>Spermatophyta</taxon>
        <taxon>Magnoliopsida</taxon>
        <taxon>eudicotyledons</taxon>
        <taxon>Gunneridae</taxon>
        <taxon>Pentapetalae</taxon>
        <taxon>rosids</taxon>
        <taxon>fabids</taxon>
        <taxon>Fabales</taxon>
        <taxon>Fabaceae</taxon>
        <taxon>Papilionoideae</taxon>
        <taxon>50 kb inversion clade</taxon>
        <taxon>dalbergioids sensu lato</taxon>
        <taxon>Dalbergieae</taxon>
        <taxon>Pterocarpus clade</taxon>
        <taxon>Stylosanthes</taxon>
    </lineage>
</organism>
<sequence length="191" mass="20939">MAVPYRTWSATVTTGTSAWGPGDNRIVPVTAGTLGSRGLNHELQATQLVSQGCAEPVRGAVLSSTTTKASPPERACQVASKTLSMPKSWELISPSEGWMCEGDEVEKEIRGMEPSVEKEKVSKEDEEEEEDPKEEDPGEEIEELERRPEYSPIHSGHASVPDSPEVPSDRQSDSYNTSSYDLYEVWQPPSS</sequence>
<dbReference type="Proteomes" id="UP001341840">
    <property type="component" value="Unassembled WGS sequence"/>
</dbReference>